<keyword evidence="3" id="KW-1185">Reference proteome</keyword>
<reference evidence="2" key="1">
    <citation type="submission" date="2020-07" db="EMBL/GenBank/DDBJ databases">
        <authorList>
            <person name="Nieuwenhuis M."/>
            <person name="Van De Peppel L.J.J."/>
        </authorList>
    </citation>
    <scope>NUCLEOTIDE SEQUENCE</scope>
    <source>
        <strain evidence="2">AP01</strain>
        <tissue evidence="2">Mycelium</tissue>
    </source>
</reference>
<dbReference type="Proteomes" id="UP000775547">
    <property type="component" value="Unassembled WGS sequence"/>
</dbReference>
<evidence type="ECO:0000256" key="1">
    <source>
        <dbReference type="SAM" id="MobiDB-lite"/>
    </source>
</evidence>
<evidence type="ECO:0000313" key="2">
    <source>
        <dbReference type="EMBL" id="KAG5640036.1"/>
    </source>
</evidence>
<protein>
    <submittedName>
        <fullName evidence="2">Uncharacterized protein</fullName>
    </submittedName>
</protein>
<dbReference type="AlphaFoldDB" id="A0A9P7K9N2"/>
<sequence>MGTLDIDDRIGILECELFNLRRHREAFDSIEIQTKPPKGTFRSNMPKRDTPPHMSDALGPTTSSAATAPNPTTSTSGPTAAKKGKGHADPTPATHTLLEPATPQASRIRPMSQPALLPPQPTPQP</sequence>
<feature type="compositionally biased region" description="Pro residues" evidence="1">
    <location>
        <begin position="116"/>
        <end position="125"/>
    </location>
</feature>
<comment type="caution">
    <text evidence="2">The sequence shown here is derived from an EMBL/GenBank/DDBJ whole genome shotgun (WGS) entry which is preliminary data.</text>
</comment>
<feature type="non-terminal residue" evidence="2">
    <location>
        <position position="125"/>
    </location>
</feature>
<evidence type="ECO:0000313" key="3">
    <source>
        <dbReference type="Proteomes" id="UP000775547"/>
    </source>
</evidence>
<reference evidence="2" key="2">
    <citation type="submission" date="2021-10" db="EMBL/GenBank/DDBJ databases">
        <title>Phylogenomics reveals ancestral predisposition of the termite-cultivated fungus Termitomyces towards a domesticated lifestyle.</title>
        <authorList>
            <person name="Auxier B."/>
            <person name="Grum-Grzhimaylo A."/>
            <person name="Cardenas M.E."/>
            <person name="Lodge J.D."/>
            <person name="Laessoe T."/>
            <person name="Pedersen O."/>
            <person name="Smith M.E."/>
            <person name="Kuyper T.W."/>
            <person name="Franco-Molano E.A."/>
            <person name="Baroni T.J."/>
            <person name="Aanen D.K."/>
        </authorList>
    </citation>
    <scope>NUCLEOTIDE SEQUENCE</scope>
    <source>
        <strain evidence="2">AP01</strain>
        <tissue evidence="2">Mycelium</tissue>
    </source>
</reference>
<dbReference type="EMBL" id="JABCKV010001352">
    <property type="protein sequence ID" value="KAG5640036.1"/>
    <property type="molecule type" value="Genomic_DNA"/>
</dbReference>
<gene>
    <name evidence="2" type="ORF">DXG03_001592</name>
</gene>
<name>A0A9P7K9N2_9AGAR</name>
<organism evidence="2 3">
    <name type="scientific">Asterophora parasitica</name>
    <dbReference type="NCBI Taxonomy" id="117018"/>
    <lineage>
        <taxon>Eukaryota</taxon>
        <taxon>Fungi</taxon>
        <taxon>Dikarya</taxon>
        <taxon>Basidiomycota</taxon>
        <taxon>Agaricomycotina</taxon>
        <taxon>Agaricomycetes</taxon>
        <taxon>Agaricomycetidae</taxon>
        <taxon>Agaricales</taxon>
        <taxon>Tricholomatineae</taxon>
        <taxon>Lyophyllaceae</taxon>
        <taxon>Asterophora</taxon>
    </lineage>
</organism>
<feature type="compositionally biased region" description="Low complexity" evidence="1">
    <location>
        <begin position="60"/>
        <end position="81"/>
    </location>
</feature>
<feature type="region of interest" description="Disordered" evidence="1">
    <location>
        <begin position="25"/>
        <end position="125"/>
    </location>
</feature>
<proteinExistence type="predicted"/>
<accession>A0A9P7K9N2</accession>